<dbReference type="Gene3D" id="2.60.40.10">
    <property type="entry name" value="Immunoglobulins"/>
    <property type="match status" value="1"/>
</dbReference>
<evidence type="ECO:0000259" key="2">
    <source>
        <dbReference type="Pfam" id="PF18998"/>
    </source>
</evidence>
<dbReference type="InterPro" id="IPR036514">
    <property type="entry name" value="SGNH_hydro_sf"/>
</dbReference>
<dbReference type="Pfam" id="PF13472">
    <property type="entry name" value="Lipase_GDSL_2"/>
    <property type="match status" value="1"/>
</dbReference>
<dbReference type="SUPFAM" id="SSF52266">
    <property type="entry name" value="SGNH hydrolase"/>
    <property type="match status" value="1"/>
</dbReference>
<dbReference type="RefSeq" id="WP_129923194.1">
    <property type="nucleotide sequence ID" value="NZ_SEWE01000092.1"/>
</dbReference>
<dbReference type="InterPro" id="IPR013830">
    <property type="entry name" value="SGNH_hydro"/>
</dbReference>
<dbReference type="PANTHER" id="PTHR30383:SF2">
    <property type="entry name" value="CELLULOSE-BINDING PROTEIN"/>
    <property type="match status" value="1"/>
</dbReference>
<dbReference type="Proteomes" id="UP000294155">
    <property type="component" value="Unassembled WGS sequence"/>
</dbReference>
<feature type="domain" description="SGNH hydrolase-type esterase" evidence="1">
    <location>
        <begin position="34"/>
        <end position="216"/>
    </location>
</feature>
<dbReference type="PANTHER" id="PTHR30383">
    <property type="entry name" value="THIOESTERASE 1/PROTEASE 1/LYSOPHOSPHOLIPASE L1"/>
    <property type="match status" value="1"/>
</dbReference>
<dbReference type="InterPro" id="IPR051532">
    <property type="entry name" value="Ester_Hydrolysis_Enzymes"/>
</dbReference>
<name>A0A4Q5L7S0_9BACT</name>
<keyword evidence="4" id="KW-1185">Reference proteome</keyword>
<dbReference type="Gene3D" id="3.40.50.1110">
    <property type="entry name" value="SGNH hydrolase"/>
    <property type="match status" value="1"/>
</dbReference>
<dbReference type="InterPro" id="IPR044060">
    <property type="entry name" value="Bacterial_rp_domain"/>
</dbReference>
<evidence type="ECO:0008006" key="5">
    <source>
        <dbReference type="Google" id="ProtNLM"/>
    </source>
</evidence>
<dbReference type="OrthoDB" id="9786188at2"/>
<dbReference type="InterPro" id="IPR013783">
    <property type="entry name" value="Ig-like_fold"/>
</dbReference>
<dbReference type="GO" id="GO:0004622">
    <property type="term" value="F:phosphatidylcholine lysophospholipase activity"/>
    <property type="evidence" value="ECO:0007669"/>
    <property type="project" value="TreeGrafter"/>
</dbReference>
<organism evidence="3 4">
    <name type="scientific">Hymenobacter persicinus</name>
    <dbReference type="NCBI Taxonomy" id="2025506"/>
    <lineage>
        <taxon>Bacteria</taxon>
        <taxon>Pseudomonadati</taxon>
        <taxon>Bacteroidota</taxon>
        <taxon>Cytophagia</taxon>
        <taxon>Cytophagales</taxon>
        <taxon>Hymenobacteraceae</taxon>
        <taxon>Hymenobacter</taxon>
    </lineage>
</organism>
<sequence>RVRLLRAAPLVLVCLLLLLLRPAVGEAQVKIMPFGASATQGDYNHNSYRRVLWQQLQAAGYSVDFVGSQRSNYGGPPPNPDFDLDHESRWGALASDLRPMVQAWAASAQPDIVLIHVGSNDMFQNRSITGTRDEIGLIIDQFRLGRPGVKIVLAQLLPTLQNPGNSNITALNSLLPALVQQKNTPESPVLLVDQNTGFDPAVDTYDGTHPTAAGEAKMVSRWMPAVQTLLGPAPPAIYSLNVTTTGSGTVAKSPERAQYAAGATVLLTATPAAGQLFTGWSGDATGTTNPLMVPMSANRNITANFALAAVTSFTLINSDTDQDIQALAPGATLNLNALPTRNLNIRANTNPAIVGSVEFTLRGAQSQNQMESVAPYALFSDAQGNYFDWPPAVGTYTLTATAYSGGGGGGTPGASTSITFTVTDQAGAVEHTLSVLTSGDGTVSKSPAQATYRNGTSVVLTATPGSGQQFSGWSGNATGTANPLTVTMTSSKTITASFVPVPAGPALVSFTLVNADTDQDIRTLAPGATLDLGTLPTRNLNIRANTNPATVGSVVFELNGTQARSQVESVAPYALFSDSGGDYNAWTPAVG</sequence>
<evidence type="ECO:0000259" key="1">
    <source>
        <dbReference type="Pfam" id="PF13472"/>
    </source>
</evidence>
<protein>
    <recommendedName>
        <fullName evidence="5">SGNH hydrolase-type esterase domain-containing protein</fullName>
    </recommendedName>
</protein>
<feature type="domain" description="Bacterial repeat" evidence="2">
    <location>
        <begin position="432"/>
        <end position="500"/>
    </location>
</feature>
<dbReference type="EMBL" id="SEWE01000092">
    <property type="protein sequence ID" value="RYU73852.1"/>
    <property type="molecule type" value="Genomic_DNA"/>
</dbReference>
<comment type="caution">
    <text evidence="3">The sequence shown here is derived from an EMBL/GenBank/DDBJ whole genome shotgun (WGS) entry which is preliminary data.</text>
</comment>
<dbReference type="CDD" id="cd01833">
    <property type="entry name" value="XynB_like"/>
    <property type="match status" value="1"/>
</dbReference>
<reference evidence="3 4" key="1">
    <citation type="submission" date="2019-02" db="EMBL/GenBank/DDBJ databases">
        <title>Bacterial novel species isolated from soil.</title>
        <authorList>
            <person name="Jung H.-Y."/>
        </authorList>
    </citation>
    <scope>NUCLEOTIDE SEQUENCE [LARGE SCALE GENOMIC DNA]</scope>
    <source>
        <strain evidence="3 4">1-3-3-3</strain>
    </source>
</reference>
<accession>A0A4Q5L7S0</accession>
<dbReference type="AlphaFoldDB" id="A0A4Q5L7S0"/>
<proteinExistence type="predicted"/>
<gene>
    <name evidence="3" type="ORF">EWM57_20660</name>
</gene>
<feature type="domain" description="Bacterial repeat" evidence="2">
    <location>
        <begin position="238"/>
        <end position="307"/>
    </location>
</feature>
<evidence type="ECO:0000313" key="4">
    <source>
        <dbReference type="Proteomes" id="UP000294155"/>
    </source>
</evidence>
<evidence type="ECO:0000313" key="3">
    <source>
        <dbReference type="EMBL" id="RYU73852.1"/>
    </source>
</evidence>
<feature type="non-terminal residue" evidence="3">
    <location>
        <position position="1"/>
    </location>
</feature>
<feature type="non-terminal residue" evidence="3">
    <location>
        <position position="591"/>
    </location>
</feature>
<dbReference type="Pfam" id="PF18998">
    <property type="entry name" value="Flg_new_2"/>
    <property type="match status" value="2"/>
</dbReference>